<name>A0A8D1VMW2_PIG</name>
<sequence>MWVHVFFSRKVLSGYAPRSGIVGSYGSSIFSFLRCLHTVFHSGCTNLHSYQQCRRVPFSPHPLQHLLFVDLLMMAILTGVRWYLIVVLFCISVIISDAEHFFM</sequence>
<keyword evidence="1" id="KW-1133">Transmembrane helix</keyword>
<protein>
    <submittedName>
        <fullName evidence="2">Uncharacterized protein</fullName>
    </submittedName>
</protein>
<dbReference type="Proteomes" id="UP000694723">
    <property type="component" value="Unplaced"/>
</dbReference>
<evidence type="ECO:0000313" key="3">
    <source>
        <dbReference type="Proteomes" id="UP000694723"/>
    </source>
</evidence>
<evidence type="ECO:0000313" key="2">
    <source>
        <dbReference type="Ensembl" id="ENSSSCP00060026025.1"/>
    </source>
</evidence>
<keyword evidence="1" id="KW-0472">Membrane</keyword>
<keyword evidence="1" id="KW-0812">Transmembrane</keyword>
<feature type="transmembrane region" description="Helical" evidence="1">
    <location>
        <begin position="71"/>
        <end position="95"/>
    </location>
</feature>
<proteinExistence type="predicted"/>
<accession>A0A8D1VMW2</accession>
<reference evidence="2" key="1">
    <citation type="submission" date="2025-08" db="UniProtKB">
        <authorList>
            <consortium name="Ensembl"/>
        </authorList>
    </citation>
    <scope>IDENTIFICATION</scope>
</reference>
<organism evidence="2 3">
    <name type="scientific">Sus scrofa</name>
    <name type="common">Pig</name>
    <dbReference type="NCBI Taxonomy" id="9823"/>
    <lineage>
        <taxon>Eukaryota</taxon>
        <taxon>Metazoa</taxon>
        <taxon>Chordata</taxon>
        <taxon>Craniata</taxon>
        <taxon>Vertebrata</taxon>
        <taxon>Euteleostomi</taxon>
        <taxon>Mammalia</taxon>
        <taxon>Eutheria</taxon>
        <taxon>Laurasiatheria</taxon>
        <taxon>Artiodactyla</taxon>
        <taxon>Suina</taxon>
        <taxon>Suidae</taxon>
        <taxon>Sus</taxon>
    </lineage>
</organism>
<evidence type="ECO:0000256" key="1">
    <source>
        <dbReference type="SAM" id="Phobius"/>
    </source>
</evidence>
<dbReference type="AlphaFoldDB" id="A0A8D1VMW2"/>
<dbReference type="Ensembl" id="ENSSSCT00060060748.1">
    <property type="protein sequence ID" value="ENSSSCP00060026025.1"/>
    <property type="gene ID" value="ENSSSCG00060044800.1"/>
</dbReference>